<protein>
    <submittedName>
        <fullName evidence="1">Uncharacterized protein</fullName>
    </submittedName>
</protein>
<sequence length="63" mass="7302">MEDKLEETPAQQNDMEITLDMDYDEELARFGGDKQLLLEYIQEQFAIIFGDNVKVCNVEKGDD</sequence>
<name>A0A8F8KNT8_9VIRU</name>
<accession>A0A8F8KNT8</accession>
<evidence type="ECO:0000313" key="1">
    <source>
        <dbReference type="EMBL" id="QYA18331.1"/>
    </source>
</evidence>
<proteinExistence type="predicted"/>
<gene>
    <name evidence="1" type="ORF">KOM_12_61</name>
</gene>
<dbReference type="EMBL" id="MZ420154">
    <property type="protein sequence ID" value="QYA18331.1"/>
    <property type="molecule type" value="Genomic_DNA"/>
</dbReference>
<organism evidence="1">
    <name type="scientific">Clandestinovirus</name>
    <dbReference type="NCBI Taxonomy" id="2831644"/>
    <lineage>
        <taxon>Viruses</taxon>
    </lineage>
</organism>
<reference evidence="1" key="1">
    <citation type="submission" date="2021-06" db="EMBL/GenBank/DDBJ databases">
        <authorList>
            <person name="Rolland C."/>
        </authorList>
    </citation>
    <scope>NUCLEOTIDE SEQUENCE</scope>
    <source>
        <strain evidence="1">347.936635</strain>
    </source>
</reference>